<sequence length="267" mass="30613">MSDLTKEYVAKMFHDLTTQIQQQNTQVVSQISELKNELTNYKRHIDDSIHDLKAENEALRHETKTLKDRLLQTERKAKEYNLIVYNLPGTNPSSEVIKLFRDKLNVNCREEDLSDTYRFNSKSANGKPEPILVEFISNNLKTKVLGEAKKLKNTGIYISLDYTPEDFQIKKALYSYQRTARDKGHTASIKGQTLVIAGVPYTLEALISNNPEAEAANNVFTGKSETENSVFKEETKNRMLGNQHQAEEPQPRKQKYLRSSSTINKQK</sequence>
<dbReference type="Proteomes" id="UP001153737">
    <property type="component" value="Chromosome 7"/>
</dbReference>
<name>A0A9N9SL08_PHACE</name>
<evidence type="ECO:0000256" key="1">
    <source>
        <dbReference type="SAM" id="Coils"/>
    </source>
</evidence>
<dbReference type="OrthoDB" id="6782207at2759"/>
<feature type="compositionally biased region" description="Basic and acidic residues" evidence="2">
    <location>
        <begin position="224"/>
        <end position="237"/>
    </location>
</feature>
<feature type="coiled-coil region" evidence="1">
    <location>
        <begin position="24"/>
        <end position="76"/>
    </location>
</feature>
<feature type="compositionally biased region" description="Polar residues" evidence="2">
    <location>
        <begin position="257"/>
        <end position="267"/>
    </location>
</feature>
<accession>A0A9N9SL08</accession>
<dbReference type="AlphaFoldDB" id="A0A9N9SL08"/>
<keyword evidence="4" id="KW-1185">Reference proteome</keyword>
<protein>
    <submittedName>
        <fullName evidence="3">Uncharacterized protein</fullName>
    </submittedName>
</protein>
<dbReference type="EMBL" id="OU896713">
    <property type="protein sequence ID" value="CAG9824039.1"/>
    <property type="molecule type" value="Genomic_DNA"/>
</dbReference>
<reference evidence="3" key="2">
    <citation type="submission" date="2022-10" db="EMBL/GenBank/DDBJ databases">
        <authorList>
            <consortium name="ENA_rothamsted_submissions"/>
            <consortium name="culmorum"/>
            <person name="King R."/>
        </authorList>
    </citation>
    <scope>NUCLEOTIDE SEQUENCE</scope>
</reference>
<gene>
    <name evidence="3" type="ORF">PHAECO_LOCUS10815</name>
</gene>
<evidence type="ECO:0000313" key="4">
    <source>
        <dbReference type="Proteomes" id="UP001153737"/>
    </source>
</evidence>
<evidence type="ECO:0000256" key="2">
    <source>
        <dbReference type="SAM" id="MobiDB-lite"/>
    </source>
</evidence>
<keyword evidence="1" id="KW-0175">Coiled coil</keyword>
<feature type="region of interest" description="Disordered" evidence="2">
    <location>
        <begin position="218"/>
        <end position="267"/>
    </location>
</feature>
<evidence type="ECO:0000313" key="3">
    <source>
        <dbReference type="EMBL" id="CAG9824039.1"/>
    </source>
</evidence>
<organism evidence="3 4">
    <name type="scientific">Phaedon cochleariae</name>
    <name type="common">Mustard beetle</name>
    <dbReference type="NCBI Taxonomy" id="80249"/>
    <lineage>
        <taxon>Eukaryota</taxon>
        <taxon>Metazoa</taxon>
        <taxon>Ecdysozoa</taxon>
        <taxon>Arthropoda</taxon>
        <taxon>Hexapoda</taxon>
        <taxon>Insecta</taxon>
        <taxon>Pterygota</taxon>
        <taxon>Neoptera</taxon>
        <taxon>Endopterygota</taxon>
        <taxon>Coleoptera</taxon>
        <taxon>Polyphaga</taxon>
        <taxon>Cucujiformia</taxon>
        <taxon>Chrysomeloidea</taxon>
        <taxon>Chrysomelidae</taxon>
        <taxon>Chrysomelinae</taxon>
        <taxon>Chrysomelini</taxon>
        <taxon>Phaedon</taxon>
    </lineage>
</organism>
<proteinExistence type="predicted"/>
<reference evidence="3" key="1">
    <citation type="submission" date="2022-01" db="EMBL/GenBank/DDBJ databases">
        <authorList>
            <person name="King R."/>
        </authorList>
    </citation>
    <scope>NUCLEOTIDE SEQUENCE</scope>
</reference>